<dbReference type="EMBL" id="CP053923">
    <property type="protein sequence ID" value="QNT68672.1"/>
    <property type="molecule type" value="Genomic_DNA"/>
</dbReference>
<protein>
    <recommendedName>
        <fullName evidence="5">Probable membrane transporter protein</fullName>
    </recommendedName>
</protein>
<feature type="transmembrane region" description="Helical" evidence="5">
    <location>
        <begin position="114"/>
        <end position="131"/>
    </location>
</feature>
<keyword evidence="5" id="KW-1003">Cell membrane</keyword>
<keyword evidence="7" id="KW-1185">Reference proteome</keyword>
<feature type="transmembrane region" description="Helical" evidence="5">
    <location>
        <begin position="252"/>
        <end position="270"/>
    </location>
</feature>
<gene>
    <name evidence="6" type="ORF">HQ394_03930</name>
</gene>
<dbReference type="KEGG" id="dvn:HQ394_03930"/>
<keyword evidence="4 5" id="KW-0472">Membrane</keyword>
<dbReference type="PANTHER" id="PTHR43483">
    <property type="entry name" value="MEMBRANE TRANSPORTER PROTEIN HI_0806-RELATED"/>
    <property type="match status" value="1"/>
</dbReference>
<comment type="similarity">
    <text evidence="5">Belongs to the 4-toluene sulfonate uptake permease (TSUP) (TC 2.A.102) family.</text>
</comment>
<sequence>MPTDGSSILILAAALLATGLAAGLLAGLLGIGGGIVVVPVLFYIFSLFGFDASVAMHMAVGTSLAAMVPTSLMSARSHYQRGAVDMALFRRWAPAVVVGVVIGTLIAGAVRGQVLTAIFGIVSLAVAINMVTRGEGTPIWPQLPKGWLLQLIATVIGLLSALMGIGGGMLSVPVMSACSYPIRQAVATAAATGTLIALPGAIGFILAGVDDPGRPPFSLGFVNLIGFALIVPVTMLAAPWGARIAHTINPKWLRLTFVLFLFVTGGRMLWRAFG</sequence>
<evidence type="ECO:0000256" key="2">
    <source>
        <dbReference type="ARBA" id="ARBA00022692"/>
    </source>
</evidence>
<dbReference type="GO" id="GO:0005886">
    <property type="term" value="C:plasma membrane"/>
    <property type="evidence" value="ECO:0007669"/>
    <property type="project" value="UniProtKB-SubCell"/>
</dbReference>
<feature type="transmembrane region" description="Helical" evidence="5">
    <location>
        <begin position="221"/>
        <end position="240"/>
    </location>
</feature>
<accession>A0A7H1MYY6</accession>
<dbReference type="RefSeq" id="WP_190262107.1">
    <property type="nucleotide sequence ID" value="NZ_CP053923.1"/>
</dbReference>
<dbReference type="Proteomes" id="UP000516369">
    <property type="component" value="Chromosome"/>
</dbReference>
<name>A0A7H1MYY6_9PROT</name>
<evidence type="ECO:0000313" key="6">
    <source>
        <dbReference type="EMBL" id="QNT68672.1"/>
    </source>
</evidence>
<proteinExistence type="inferred from homology"/>
<evidence type="ECO:0000256" key="1">
    <source>
        <dbReference type="ARBA" id="ARBA00004141"/>
    </source>
</evidence>
<feature type="transmembrane region" description="Helical" evidence="5">
    <location>
        <begin position="87"/>
        <end position="107"/>
    </location>
</feature>
<comment type="subcellular location">
    <subcellularLocation>
        <location evidence="5">Cell membrane</location>
        <topology evidence="5">Multi-pass membrane protein</topology>
    </subcellularLocation>
    <subcellularLocation>
        <location evidence="1">Membrane</location>
        <topology evidence="1">Multi-pass membrane protein</topology>
    </subcellularLocation>
</comment>
<organism evidence="6 7">
    <name type="scientific">Defluviicoccus vanus</name>
    <dbReference type="NCBI Taxonomy" id="111831"/>
    <lineage>
        <taxon>Bacteria</taxon>
        <taxon>Pseudomonadati</taxon>
        <taxon>Pseudomonadota</taxon>
        <taxon>Alphaproteobacteria</taxon>
        <taxon>Rhodospirillales</taxon>
        <taxon>Rhodospirillaceae</taxon>
        <taxon>Defluviicoccus</taxon>
    </lineage>
</organism>
<evidence type="ECO:0000256" key="4">
    <source>
        <dbReference type="ARBA" id="ARBA00023136"/>
    </source>
</evidence>
<feature type="transmembrane region" description="Helical" evidence="5">
    <location>
        <begin position="186"/>
        <end position="209"/>
    </location>
</feature>
<feature type="transmembrane region" description="Helical" evidence="5">
    <location>
        <begin position="57"/>
        <end position="75"/>
    </location>
</feature>
<dbReference type="PANTHER" id="PTHR43483:SF3">
    <property type="entry name" value="MEMBRANE TRANSPORTER PROTEIN HI_0806-RELATED"/>
    <property type="match status" value="1"/>
</dbReference>
<keyword evidence="2 5" id="KW-0812">Transmembrane</keyword>
<reference evidence="6 7" key="1">
    <citation type="submission" date="2020-05" db="EMBL/GenBank/DDBJ databases">
        <title>Complete closed genome sequence of Defluviicoccus vanus.</title>
        <authorList>
            <person name="Bessarab I."/>
            <person name="Arumugam K."/>
            <person name="Maszenan A.M."/>
            <person name="Seviour R.J."/>
            <person name="Williams R.B."/>
        </authorList>
    </citation>
    <scope>NUCLEOTIDE SEQUENCE [LARGE SCALE GENOMIC DNA]</scope>
    <source>
        <strain evidence="6 7">Ben 114</strain>
    </source>
</reference>
<evidence type="ECO:0000256" key="5">
    <source>
        <dbReference type="RuleBase" id="RU363041"/>
    </source>
</evidence>
<dbReference type="InterPro" id="IPR002781">
    <property type="entry name" value="TM_pro_TauE-like"/>
</dbReference>
<feature type="transmembrane region" description="Helical" evidence="5">
    <location>
        <begin position="151"/>
        <end position="174"/>
    </location>
</feature>
<evidence type="ECO:0000256" key="3">
    <source>
        <dbReference type="ARBA" id="ARBA00022989"/>
    </source>
</evidence>
<evidence type="ECO:0000313" key="7">
    <source>
        <dbReference type="Proteomes" id="UP000516369"/>
    </source>
</evidence>
<dbReference type="Pfam" id="PF01925">
    <property type="entry name" value="TauE"/>
    <property type="match status" value="1"/>
</dbReference>
<keyword evidence="3 5" id="KW-1133">Transmembrane helix</keyword>
<dbReference type="AlphaFoldDB" id="A0A7H1MYY6"/>